<evidence type="ECO:0000313" key="1">
    <source>
        <dbReference type="EMBL" id="CAG7734584.1"/>
    </source>
</evidence>
<evidence type="ECO:0000313" key="2">
    <source>
        <dbReference type="Proteomes" id="UP000708208"/>
    </source>
</evidence>
<dbReference type="EMBL" id="CAJVCH010272067">
    <property type="protein sequence ID" value="CAG7734584.1"/>
    <property type="molecule type" value="Genomic_DNA"/>
</dbReference>
<dbReference type="AlphaFoldDB" id="A0A8J2P7Z9"/>
<organism evidence="1 2">
    <name type="scientific">Allacma fusca</name>
    <dbReference type="NCBI Taxonomy" id="39272"/>
    <lineage>
        <taxon>Eukaryota</taxon>
        <taxon>Metazoa</taxon>
        <taxon>Ecdysozoa</taxon>
        <taxon>Arthropoda</taxon>
        <taxon>Hexapoda</taxon>
        <taxon>Collembola</taxon>
        <taxon>Symphypleona</taxon>
        <taxon>Sminthuridae</taxon>
        <taxon>Allacma</taxon>
    </lineage>
</organism>
<keyword evidence="2" id="KW-1185">Reference proteome</keyword>
<reference evidence="1" key="1">
    <citation type="submission" date="2021-06" db="EMBL/GenBank/DDBJ databases">
        <authorList>
            <person name="Hodson N. C."/>
            <person name="Mongue J. A."/>
            <person name="Jaron S. K."/>
        </authorList>
    </citation>
    <scope>NUCLEOTIDE SEQUENCE</scope>
</reference>
<dbReference type="Proteomes" id="UP000708208">
    <property type="component" value="Unassembled WGS sequence"/>
</dbReference>
<proteinExistence type="predicted"/>
<comment type="caution">
    <text evidence="1">The sequence shown here is derived from an EMBL/GenBank/DDBJ whole genome shotgun (WGS) entry which is preliminary data.</text>
</comment>
<name>A0A8J2P7Z9_9HEXA</name>
<feature type="non-terminal residue" evidence="1">
    <location>
        <position position="1"/>
    </location>
</feature>
<gene>
    <name evidence="1" type="ORF">AFUS01_LOCUS22966</name>
</gene>
<protein>
    <submittedName>
        <fullName evidence="1">Uncharacterized protein</fullName>
    </submittedName>
</protein>
<accession>A0A8J2P7Z9</accession>
<sequence>FMKQQVWSRVLAKLTMRNRFTRIIDIYKALAILCWCSNSFLTPSVGADTMKISPVESKCDILNYLLHSAVYKIGQKIEILIAIPDEMMYCPTNLLFSHYLIAIKSCSRKYWTTDNFYSDHCSPGPIYTFLACDLQDSIMILNSTFQKHILRFRWFIFYDSGSSADLRLLGNLSNLDFRLDSFLQLVDGNSPYNLQEAYK</sequence>